<dbReference type="EMBL" id="KN823056">
    <property type="protein sequence ID" value="KIO24672.1"/>
    <property type="molecule type" value="Genomic_DNA"/>
</dbReference>
<reference evidence="2 3" key="1">
    <citation type="submission" date="2014-04" db="EMBL/GenBank/DDBJ databases">
        <authorList>
            <consortium name="DOE Joint Genome Institute"/>
            <person name="Kuo A."/>
            <person name="Girlanda M."/>
            <person name="Perotto S."/>
            <person name="Kohler A."/>
            <person name="Nagy L.G."/>
            <person name="Floudas D."/>
            <person name="Copeland A."/>
            <person name="Barry K.W."/>
            <person name="Cichocki N."/>
            <person name="Veneault-Fourrey C."/>
            <person name="LaButti K."/>
            <person name="Lindquist E.A."/>
            <person name="Lipzen A."/>
            <person name="Lundell T."/>
            <person name="Morin E."/>
            <person name="Murat C."/>
            <person name="Sun H."/>
            <person name="Tunlid A."/>
            <person name="Henrissat B."/>
            <person name="Grigoriev I.V."/>
            <person name="Hibbett D.S."/>
            <person name="Martin F."/>
            <person name="Nordberg H.P."/>
            <person name="Cantor M.N."/>
            <person name="Hua S.X."/>
        </authorList>
    </citation>
    <scope>NUCLEOTIDE SEQUENCE [LARGE SCALE GENOMIC DNA]</scope>
    <source>
        <strain evidence="2 3">MUT 4182</strain>
    </source>
</reference>
<name>A0A0C3LTF9_9AGAM</name>
<organism evidence="2 3">
    <name type="scientific">Tulasnella calospora MUT 4182</name>
    <dbReference type="NCBI Taxonomy" id="1051891"/>
    <lineage>
        <taxon>Eukaryota</taxon>
        <taxon>Fungi</taxon>
        <taxon>Dikarya</taxon>
        <taxon>Basidiomycota</taxon>
        <taxon>Agaricomycotina</taxon>
        <taxon>Agaricomycetes</taxon>
        <taxon>Cantharellales</taxon>
        <taxon>Tulasnellaceae</taxon>
        <taxon>Tulasnella</taxon>
    </lineage>
</organism>
<dbReference type="Proteomes" id="UP000054248">
    <property type="component" value="Unassembled WGS sequence"/>
</dbReference>
<gene>
    <name evidence="2" type="ORF">M407DRAFT_98745</name>
</gene>
<reference evidence="3" key="2">
    <citation type="submission" date="2015-01" db="EMBL/GenBank/DDBJ databases">
        <title>Evolutionary Origins and Diversification of the Mycorrhizal Mutualists.</title>
        <authorList>
            <consortium name="DOE Joint Genome Institute"/>
            <consortium name="Mycorrhizal Genomics Consortium"/>
            <person name="Kohler A."/>
            <person name="Kuo A."/>
            <person name="Nagy L.G."/>
            <person name="Floudas D."/>
            <person name="Copeland A."/>
            <person name="Barry K.W."/>
            <person name="Cichocki N."/>
            <person name="Veneault-Fourrey C."/>
            <person name="LaButti K."/>
            <person name="Lindquist E.A."/>
            <person name="Lipzen A."/>
            <person name="Lundell T."/>
            <person name="Morin E."/>
            <person name="Murat C."/>
            <person name="Riley R."/>
            <person name="Ohm R."/>
            <person name="Sun H."/>
            <person name="Tunlid A."/>
            <person name="Henrissat B."/>
            <person name="Grigoriev I.V."/>
            <person name="Hibbett D.S."/>
            <person name="Martin F."/>
        </authorList>
    </citation>
    <scope>NUCLEOTIDE SEQUENCE [LARGE SCALE GENOMIC DNA]</scope>
    <source>
        <strain evidence="3">MUT 4182</strain>
    </source>
</reference>
<evidence type="ECO:0000313" key="2">
    <source>
        <dbReference type="EMBL" id="KIO24672.1"/>
    </source>
</evidence>
<sequence>MTFTNTYIHISSAYVLHGRTRVERLQAPRGTNTTFDSNRPRTVVAPKWATIEHQGRIIQRQNEGVTSRGRNSDVRMNAKLHKSIIA</sequence>
<evidence type="ECO:0000313" key="3">
    <source>
        <dbReference type="Proteomes" id="UP000054248"/>
    </source>
</evidence>
<protein>
    <submittedName>
        <fullName evidence="2">Uncharacterized protein</fullName>
    </submittedName>
</protein>
<dbReference type="HOGENOM" id="CLU_2499518_0_0_1"/>
<feature type="region of interest" description="Disordered" evidence="1">
    <location>
        <begin position="62"/>
        <end position="86"/>
    </location>
</feature>
<proteinExistence type="predicted"/>
<dbReference type="AlphaFoldDB" id="A0A0C3LTF9"/>
<accession>A0A0C3LTF9</accession>
<evidence type="ECO:0000256" key="1">
    <source>
        <dbReference type="SAM" id="MobiDB-lite"/>
    </source>
</evidence>
<keyword evidence="3" id="KW-1185">Reference proteome</keyword>